<dbReference type="Gene3D" id="3.30.40.10">
    <property type="entry name" value="Zinc/RING finger domain, C3HC4 (zinc finger)"/>
    <property type="match status" value="1"/>
</dbReference>
<name>A0AAN0IT11_AMPQE</name>
<keyword evidence="1 3" id="KW-0863">Zinc-finger</keyword>
<dbReference type="PANTHER" id="PTHR10131">
    <property type="entry name" value="TNF RECEPTOR ASSOCIATED FACTOR"/>
    <property type="match status" value="1"/>
</dbReference>
<evidence type="ECO:0000256" key="4">
    <source>
        <dbReference type="SAM" id="Coils"/>
    </source>
</evidence>
<reference evidence="7" key="1">
    <citation type="journal article" date="2010" name="Nature">
        <title>The Amphimedon queenslandica genome and the evolution of animal complexity.</title>
        <authorList>
            <person name="Srivastava M."/>
            <person name="Simakov O."/>
            <person name="Chapman J."/>
            <person name="Fahey B."/>
            <person name="Gauthier M.E."/>
            <person name="Mitros T."/>
            <person name="Richards G.S."/>
            <person name="Conaco C."/>
            <person name="Dacre M."/>
            <person name="Hellsten U."/>
            <person name="Larroux C."/>
            <person name="Putnam N.H."/>
            <person name="Stanke M."/>
            <person name="Adamska M."/>
            <person name="Darling A."/>
            <person name="Degnan S.M."/>
            <person name="Oakley T.H."/>
            <person name="Plachetzki D.C."/>
            <person name="Zhai Y."/>
            <person name="Adamski M."/>
            <person name="Calcino A."/>
            <person name="Cummins S.F."/>
            <person name="Goodstein D.M."/>
            <person name="Harris C."/>
            <person name="Jackson D.J."/>
            <person name="Leys S.P."/>
            <person name="Shu S."/>
            <person name="Woodcroft B.J."/>
            <person name="Vervoort M."/>
            <person name="Kosik K.S."/>
            <person name="Manning G."/>
            <person name="Degnan B.M."/>
            <person name="Rokhsar D.S."/>
        </authorList>
    </citation>
    <scope>NUCLEOTIDE SEQUENCE [LARGE SCALE GENOMIC DNA]</scope>
</reference>
<accession>A0AAN0IT11</accession>
<keyword evidence="1 3" id="KW-0479">Metal-binding</keyword>
<dbReference type="AlphaFoldDB" id="A0AAN0IT11"/>
<dbReference type="PROSITE" id="PS50089">
    <property type="entry name" value="ZF_RING_2"/>
    <property type="match status" value="1"/>
</dbReference>
<keyword evidence="2" id="KW-0862">Zinc</keyword>
<organism evidence="6 7">
    <name type="scientific">Amphimedon queenslandica</name>
    <name type="common">Sponge</name>
    <dbReference type="NCBI Taxonomy" id="400682"/>
    <lineage>
        <taxon>Eukaryota</taxon>
        <taxon>Metazoa</taxon>
        <taxon>Porifera</taxon>
        <taxon>Demospongiae</taxon>
        <taxon>Heteroscleromorpha</taxon>
        <taxon>Haplosclerida</taxon>
        <taxon>Niphatidae</taxon>
        <taxon>Amphimedon</taxon>
    </lineage>
</organism>
<dbReference type="GO" id="GO:0008270">
    <property type="term" value="F:zinc ion binding"/>
    <property type="evidence" value="ECO:0007669"/>
    <property type="project" value="UniProtKB-KW"/>
</dbReference>
<feature type="domain" description="RING-type" evidence="5">
    <location>
        <begin position="34"/>
        <end position="73"/>
    </location>
</feature>
<evidence type="ECO:0000313" key="7">
    <source>
        <dbReference type="Proteomes" id="UP000007879"/>
    </source>
</evidence>
<protein>
    <recommendedName>
        <fullName evidence="5">RING-type domain-containing protein</fullName>
    </recommendedName>
</protein>
<dbReference type="SUPFAM" id="SSF49599">
    <property type="entry name" value="TRAF domain-like"/>
    <property type="match status" value="1"/>
</dbReference>
<dbReference type="InterPro" id="IPR001841">
    <property type="entry name" value="Znf_RING"/>
</dbReference>
<dbReference type="Proteomes" id="UP000007879">
    <property type="component" value="Unassembled WGS sequence"/>
</dbReference>
<evidence type="ECO:0000256" key="3">
    <source>
        <dbReference type="PROSITE-ProRule" id="PRU00175"/>
    </source>
</evidence>
<evidence type="ECO:0000256" key="2">
    <source>
        <dbReference type="ARBA" id="ARBA00022833"/>
    </source>
</evidence>
<keyword evidence="7" id="KW-1185">Reference proteome</keyword>
<dbReference type="EnsemblMetazoa" id="XM_011410836.2">
    <property type="protein sequence ID" value="XP_011409138.1"/>
    <property type="gene ID" value="LOC105316041"/>
</dbReference>
<feature type="coiled-coil region" evidence="4">
    <location>
        <begin position="162"/>
        <end position="214"/>
    </location>
</feature>
<dbReference type="SUPFAM" id="SSF57850">
    <property type="entry name" value="RING/U-box"/>
    <property type="match status" value="1"/>
</dbReference>
<evidence type="ECO:0000313" key="6">
    <source>
        <dbReference type="EnsemblMetazoa" id="XP_011409138.1"/>
    </source>
</evidence>
<feature type="coiled-coil region" evidence="4">
    <location>
        <begin position="248"/>
        <end position="363"/>
    </location>
</feature>
<evidence type="ECO:0000259" key="5">
    <source>
        <dbReference type="PROSITE" id="PS50089"/>
    </source>
</evidence>
<dbReference type="RefSeq" id="XP_011409138.1">
    <property type="nucleotide sequence ID" value="XM_011410836.2"/>
</dbReference>
<proteinExistence type="predicted"/>
<keyword evidence="4" id="KW-0175">Coiled coil</keyword>
<dbReference type="KEGG" id="aqu:105316041"/>
<dbReference type="PANTHER" id="PTHR10131:SF94">
    <property type="entry name" value="TNF RECEPTOR-ASSOCIATED FACTOR 4"/>
    <property type="match status" value="1"/>
</dbReference>
<sequence>MAEGGDDEAACQSLPEAGGYDYTYVEEPPKDLTCPICFLPCRQPQIIDCCGAKFCLSCIDREKHAGRPCPICRVEEFKMLIDKDHLRKILSLKVHCTQREEGCQWIGELRHIKDRHLKKECQYVLEECKWDCGRKYARKDIRFHEQDECDHRPLELVLLKKVEALERQCEAQHKDITRQRESLEEKDRIIKEMKEKMDEDREKMETKMANGIKELETKIADNAKELGKEIAANREKNGDSDNRFIESHKEMTERVDEMEQNMKRNENQIAAVKKDGKEGLENVHKRMEEEKEESKRELVEAKQEVVKDLNVRIDESKKQVTFENEKKFKADLKQLENNINNKIKQLEEKITKMDKELKDTSAAVKVAGDLAARVQTVQDGLKKMDTRIQREATDRINNIDKQFGKLKYSKVN</sequence>
<reference evidence="6" key="2">
    <citation type="submission" date="2024-06" db="UniProtKB">
        <authorList>
            <consortium name="EnsemblMetazoa"/>
        </authorList>
    </citation>
    <scope>IDENTIFICATION</scope>
</reference>
<dbReference type="GeneID" id="105316041"/>
<evidence type="ECO:0000256" key="1">
    <source>
        <dbReference type="ARBA" id="ARBA00022771"/>
    </source>
</evidence>
<dbReference type="GO" id="GO:0043122">
    <property type="term" value="P:regulation of canonical NF-kappaB signal transduction"/>
    <property type="evidence" value="ECO:0007669"/>
    <property type="project" value="TreeGrafter"/>
</dbReference>
<dbReference type="InterPro" id="IPR013083">
    <property type="entry name" value="Znf_RING/FYVE/PHD"/>
</dbReference>